<dbReference type="Proteomes" id="UP000091967">
    <property type="component" value="Unassembled WGS sequence"/>
</dbReference>
<feature type="compositionally biased region" description="Polar residues" evidence="1">
    <location>
        <begin position="368"/>
        <end position="377"/>
    </location>
</feature>
<sequence length="419" mass="46566">MGLPLFVAPVESDLPSKAADKTSATAPPRSSIRRTRTTGRVTDRAERRRILRHFESLRQSGLIPGPGDDQSASWDTGFPPDNDLSTRPLRDVLREMNASDEHRRNHVENRLHSLFRDGSSSSANHPESLRDGMTVTSDRFPTRRYPPFLRTAEDYRAMVNANLATQNQISLPPQSATQHNRNIDGLGDRERSLSPEVWDTLLSTLTPDPQPPSAGSSFASIMASQSAGATSGTSFTAPDPAQDTAIDQACESGCEGSETEEPDNTQTILDRFRRRRELLQGARARMSELQSPFNRPTGRDSGAVSSDLRHPRSPDGPMVDHLRRARSIRDRTNHNGYNRARQAWVGHLSVGNSDDEQGPERTRRIQESPATTGNHSYNTEEDWMTMRRIVQSIARREDIPDDWWAGAGVSRTLPGDGTE</sequence>
<dbReference type="AlphaFoldDB" id="A0A1B8B9I0"/>
<organism evidence="2 3">
    <name type="scientific">Fusarium poae</name>
    <dbReference type="NCBI Taxonomy" id="36050"/>
    <lineage>
        <taxon>Eukaryota</taxon>
        <taxon>Fungi</taxon>
        <taxon>Dikarya</taxon>
        <taxon>Ascomycota</taxon>
        <taxon>Pezizomycotina</taxon>
        <taxon>Sordariomycetes</taxon>
        <taxon>Hypocreomycetidae</taxon>
        <taxon>Hypocreales</taxon>
        <taxon>Nectriaceae</taxon>
        <taxon>Fusarium</taxon>
    </lineage>
</organism>
<keyword evidence="3" id="KW-1185">Reference proteome</keyword>
<evidence type="ECO:0000256" key="1">
    <source>
        <dbReference type="SAM" id="MobiDB-lite"/>
    </source>
</evidence>
<comment type="caution">
    <text evidence="2">The sequence shown here is derived from an EMBL/GenBank/DDBJ whole genome shotgun (WGS) entry which is preliminary data.</text>
</comment>
<proteinExistence type="predicted"/>
<feature type="compositionally biased region" description="Basic and acidic residues" evidence="1">
    <location>
        <begin position="307"/>
        <end position="319"/>
    </location>
</feature>
<dbReference type="EMBL" id="LYXU01000001">
    <property type="protein sequence ID" value="OBS29383.1"/>
    <property type="molecule type" value="Genomic_DNA"/>
</dbReference>
<evidence type="ECO:0000313" key="3">
    <source>
        <dbReference type="Proteomes" id="UP000091967"/>
    </source>
</evidence>
<protein>
    <submittedName>
        <fullName evidence="2">Uncharacterized protein</fullName>
    </submittedName>
</protein>
<name>A0A1B8B9I0_FUSPO</name>
<evidence type="ECO:0000313" key="2">
    <source>
        <dbReference type="EMBL" id="OBS29383.1"/>
    </source>
</evidence>
<feature type="region of interest" description="Disordered" evidence="1">
    <location>
        <begin position="285"/>
        <end position="319"/>
    </location>
</feature>
<feature type="region of interest" description="Disordered" evidence="1">
    <location>
        <begin position="59"/>
        <end position="86"/>
    </location>
</feature>
<feature type="region of interest" description="Disordered" evidence="1">
    <location>
        <begin position="1"/>
        <end position="43"/>
    </location>
</feature>
<accession>A0A1B8B9I0</accession>
<feature type="region of interest" description="Disordered" evidence="1">
    <location>
        <begin position="331"/>
        <end position="379"/>
    </location>
</feature>
<dbReference type="OMA" id="YPWIESG"/>
<gene>
    <name evidence="2" type="ORF">FPOA_03319</name>
</gene>
<feature type="region of interest" description="Disordered" evidence="1">
    <location>
        <begin position="115"/>
        <end position="138"/>
    </location>
</feature>
<reference evidence="2 3" key="1">
    <citation type="submission" date="2016-06" db="EMBL/GenBank/DDBJ databases">
        <title>Living apart together: crosstalk between the core and supernumerary genomes in a fungal plant pathogen.</title>
        <authorList>
            <person name="Vanheule A."/>
            <person name="Audenaert K."/>
            <person name="Warris S."/>
            <person name="Van De Geest H."/>
            <person name="Schijlen E."/>
            <person name="Hofte M."/>
            <person name="De Saeger S."/>
            <person name="Haesaert G."/>
            <person name="Waalwijk C."/>
            <person name="Van Der Lee T."/>
        </authorList>
    </citation>
    <scope>NUCLEOTIDE SEQUENCE [LARGE SCALE GENOMIC DNA]</scope>
    <source>
        <strain evidence="2 3">2516</strain>
    </source>
</reference>